<evidence type="ECO:0000259" key="1">
    <source>
        <dbReference type="Pfam" id="PF17479"/>
    </source>
</evidence>
<name>X1BYA7_9ZZZZ</name>
<proteinExistence type="predicted"/>
<organism evidence="2">
    <name type="scientific">marine sediment metagenome</name>
    <dbReference type="NCBI Taxonomy" id="412755"/>
    <lineage>
        <taxon>unclassified sequences</taxon>
        <taxon>metagenomes</taxon>
        <taxon>ecological metagenomes</taxon>
    </lineage>
</organism>
<dbReference type="Gene3D" id="3.50.90.10">
    <property type="entry name" value="YerB-like"/>
    <property type="match status" value="1"/>
</dbReference>
<dbReference type="SUPFAM" id="SSF159774">
    <property type="entry name" value="YerB-like"/>
    <property type="match status" value="1"/>
</dbReference>
<comment type="caution">
    <text evidence="2">The sequence shown here is derived from an EMBL/GenBank/DDBJ whole genome shotgun (WGS) entry which is preliminary data.</text>
</comment>
<dbReference type="EMBL" id="BART01016780">
    <property type="protein sequence ID" value="GAG86107.1"/>
    <property type="molecule type" value="Genomic_DNA"/>
</dbReference>
<dbReference type="InterPro" id="IPR035328">
    <property type="entry name" value="DUF3048_C"/>
</dbReference>
<dbReference type="InterPro" id="IPR023158">
    <property type="entry name" value="YerB-like_sf"/>
</dbReference>
<sequence length="60" mass="6773">MVVRTTGYGDALFFMDGKVIKGTWSRTSVADPYFYLDEEGRQIGFNVGSTWISFIPSLED</sequence>
<evidence type="ECO:0000313" key="2">
    <source>
        <dbReference type="EMBL" id="GAG86107.1"/>
    </source>
</evidence>
<dbReference type="AlphaFoldDB" id="X1BYA7"/>
<protein>
    <recommendedName>
        <fullName evidence="1">DUF3048 domain-containing protein</fullName>
    </recommendedName>
</protein>
<accession>X1BYA7</accession>
<feature type="non-terminal residue" evidence="2">
    <location>
        <position position="60"/>
    </location>
</feature>
<dbReference type="Pfam" id="PF17479">
    <property type="entry name" value="DUF3048_C"/>
    <property type="match status" value="1"/>
</dbReference>
<gene>
    <name evidence="2" type="ORF">S01H4_32168</name>
</gene>
<reference evidence="2" key="1">
    <citation type="journal article" date="2014" name="Front. Microbiol.">
        <title>High frequency of phylogenetically diverse reductive dehalogenase-homologous genes in deep subseafloor sedimentary metagenomes.</title>
        <authorList>
            <person name="Kawai M."/>
            <person name="Futagami T."/>
            <person name="Toyoda A."/>
            <person name="Takaki Y."/>
            <person name="Nishi S."/>
            <person name="Hori S."/>
            <person name="Arai W."/>
            <person name="Tsubouchi T."/>
            <person name="Morono Y."/>
            <person name="Uchiyama I."/>
            <person name="Ito T."/>
            <person name="Fujiyama A."/>
            <person name="Inagaki F."/>
            <person name="Takami H."/>
        </authorList>
    </citation>
    <scope>NUCLEOTIDE SEQUENCE</scope>
    <source>
        <strain evidence="2">Expedition CK06-06</strain>
    </source>
</reference>
<feature type="domain" description="DUF3048" evidence="1">
    <location>
        <begin position="3"/>
        <end position="52"/>
    </location>
</feature>